<keyword evidence="11" id="KW-1185">Reference proteome</keyword>
<evidence type="ECO:0000256" key="4">
    <source>
        <dbReference type="ARBA" id="ARBA00023040"/>
    </source>
</evidence>
<comment type="subcellular location">
    <subcellularLocation>
        <location evidence="1">Membrane</location>
        <topology evidence="1">Multi-pass membrane protein</topology>
    </subcellularLocation>
</comment>
<evidence type="ECO:0000256" key="2">
    <source>
        <dbReference type="ARBA" id="ARBA00022692"/>
    </source>
</evidence>
<evidence type="ECO:0000313" key="11">
    <source>
        <dbReference type="Proteomes" id="UP000472274"/>
    </source>
</evidence>
<feature type="transmembrane region" description="Helical" evidence="8">
    <location>
        <begin position="74"/>
        <end position="94"/>
    </location>
</feature>
<reference evidence="10" key="1">
    <citation type="submission" date="2025-08" db="UniProtKB">
        <authorList>
            <consortium name="Ensembl"/>
        </authorList>
    </citation>
    <scope>IDENTIFICATION</scope>
</reference>
<evidence type="ECO:0000259" key="9">
    <source>
        <dbReference type="PROSITE" id="PS50262"/>
    </source>
</evidence>
<feature type="domain" description="G-protein coupled receptors family 1 profile" evidence="9">
    <location>
        <begin position="53"/>
        <end position="110"/>
    </location>
</feature>
<dbReference type="PRINTS" id="PR00237">
    <property type="entry name" value="GPCRRHODOPSN"/>
</dbReference>
<evidence type="ECO:0000256" key="6">
    <source>
        <dbReference type="ARBA" id="ARBA00023170"/>
    </source>
</evidence>
<sequence>KRAGRRAAGHPLLPLGARGEVRRGLGHPPPPFPGGWVVVAVCLGITLVLGCLNNLLVLLIFLKFESIRTPINLILLNISLSDLLVCIFGTPFSLAASVRGRWLLGDAGCKWYGFANALFGRCGCPAPPRN</sequence>
<dbReference type="InterPro" id="IPR050125">
    <property type="entry name" value="GPCR_opsins"/>
</dbReference>
<dbReference type="GO" id="GO:0004930">
    <property type="term" value="F:G protein-coupled receptor activity"/>
    <property type="evidence" value="ECO:0007669"/>
    <property type="project" value="UniProtKB-KW"/>
</dbReference>
<keyword evidence="2 8" id="KW-0812">Transmembrane</keyword>
<evidence type="ECO:0000256" key="5">
    <source>
        <dbReference type="ARBA" id="ARBA00023136"/>
    </source>
</evidence>
<evidence type="ECO:0000256" key="1">
    <source>
        <dbReference type="ARBA" id="ARBA00004141"/>
    </source>
</evidence>
<dbReference type="InParanoid" id="A0A674KH56"/>
<keyword evidence="7" id="KW-0807">Transducer</keyword>
<keyword evidence="3 8" id="KW-1133">Transmembrane helix</keyword>
<dbReference type="InterPro" id="IPR000276">
    <property type="entry name" value="GPCR_Rhodpsn"/>
</dbReference>
<evidence type="ECO:0000313" key="10">
    <source>
        <dbReference type="Ensembl" id="ENSTMTP00000032448.1"/>
    </source>
</evidence>
<accession>A0A674KH56</accession>
<proteinExistence type="predicted"/>
<keyword evidence="6" id="KW-0675">Receptor</keyword>
<dbReference type="Gene3D" id="1.20.1070.10">
    <property type="entry name" value="Rhodopsin 7-helix transmembrane proteins"/>
    <property type="match status" value="1"/>
</dbReference>
<evidence type="ECO:0000256" key="8">
    <source>
        <dbReference type="SAM" id="Phobius"/>
    </source>
</evidence>
<evidence type="ECO:0000256" key="3">
    <source>
        <dbReference type="ARBA" id="ARBA00022989"/>
    </source>
</evidence>
<dbReference type="PANTHER" id="PTHR24240">
    <property type="entry name" value="OPSIN"/>
    <property type="match status" value="1"/>
</dbReference>
<organism evidence="10 11">
    <name type="scientific">Terrapene triunguis</name>
    <name type="common">Three-toed box turtle</name>
    <dbReference type="NCBI Taxonomy" id="2587831"/>
    <lineage>
        <taxon>Eukaryota</taxon>
        <taxon>Metazoa</taxon>
        <taxon>Chordata</taxon>
        <taxon>Craniata</taxon>
        <taxon>Vertebrata</taxon>
        <taxon>Euteleostomi</taxon>
        <taxon>Archelosauria</taxon>
        <taxon>Testudinata</taxon>
        <taxon>Testudines</taxon>
        <taxon>Cryptodira</taxon>
        <taxon>Durocryptodira</taxon>
        <taxon>Testudinoidea</taxon>
        <taxon>Emydidae</taxon>
        <taxon>Terrapene</taxon>
    </lineage>
</organism>
<dbReference type="Proteomes" id="UP000472274">
    <property type="component" value="Unplaced"/>
</dbReference>
<dbReference type="GO" id="GO:0016020">
    <property type="term" value="C:membrane"/>
    <property type="evidence" value="ECO:0007669"/>
    <property type="project" value="UniProtKB-SubCell"/>
</dbReference>
<keyword evidence="5 8" id="KW-0472">Membrane</keyword>
<evidence type="ECO:0000256" key="7">
    <source>
        <dbReference type="ARBA" id="ARBA00023224"/>
    </source>
</evidence>
<dbReference type="InterPro" id="IPR017452">
    <property type="entry name" value="GPCR_Rhodpsn_7TM"/>
</dbReference>
<protein>
    <recommendedName>
        <fullName evidence="9">G-protein coupled receptors family 1 profile domain-containing protein</fullName>
    </recommendedName>
</protein>
<name>A0A674KH56_9SAUR</name>
<feature type="transmembrane region" description="Helical" evidence="8">
    <location>
        <begin position="36"/>
        <end position="62"/>
    </location>
</feature>
<reference evidence="10" key="2">
    <citation type="submission" date="2025-09" db="UniProtKB">
        <authorList>
            <consortium name="Ensembl"/>
        </authorList>
    </citation>
    <scope>IDENTIFICATION</scope>
</reference>
<dbReference type="Pfam" id="PF00001">
    <property type="entry name" value="7tm_1"/>
    <property type="match status" value="1"/>
</dbReference>
<keyword evidence="4" id="KW-0297">G-protein coupled receptor</keyword>
<dbReference type="GeneTree" id="ENSGT01120000271854"/>
<dbReference type="PROSITE" id="PS50262">
    <property type="entry name" value="G_PROTEIN_RECEP_F1_2"/>
    <property type="match status" value="1"/>
</dbReference>
<dbReference type="AlphaFoldDB" id="A0A674KH56"/>
<dbReference type="SUPFAM" id="SSF81321">
    <property type="entry name" value="Family A G protein-coupled receptor-like"/>
    <property type="match status" value="1"/>
</dbReference>
<dbReference type="Ensembl" id="ENSTMTT00000033610.1">
    <property type="protein sequence ID" value="ENSTMTP00000032448.1"/>
    <property type="gene ID" value="ENSTMTG00000023195.1"/>
</dbReference>